<reference evidence="2" key="1">
    <citation type="submission" date="2020-11" db="EMBL/GenBank/DDBJ databases">
        <authorList>
            <person name="Tran Van P."/>
        </authorList>
    </citation>
    <scope>NUCLEOTIDE SEQUENCE</scope>
</reference>
<evidence type="ECO:0008006" key="3">
    <source>
        <dbReference type="Google" id="ProtNLM"/>
    </source>
</evidence>
<organism evidence="2">
    <name type="scientific">Timema bartmani</name>
    <dbReference type="NCBI Taxonomy" id="61472"/>
    <lineage>
        <taxon>Eukaryota</taxon>
        <taxon>Metazoa</taxon>
        <taxon>Ecdysozoa</taxon>
        <taxon>Arthropoda</taxon>
        <taxon>Hexapoda</taxon>
        <taxon>Insecta</taxon>
        <taxon>Pterygota</taxon>
        <taxon>Neoptera</taxon>
        <taxon>Polyneoptera</taxon>
        <taxon>Phasmatodea</taxon>
        <taxon>Timematodea</taxon>
        <taxon>Timematoidea</taxon>
        <taxon>Timematidae</taxon>
        <taxon>Timema</taxon>
    </lineage>
</organism>
<accession>A0A7R9EP96</accession>
<feature type="chain" id="PRO_5031512710" description="Secreted protein" evidence="1">
    <location>
        <begin position="22"/>
        <end position="87"/>
    </location>
</feature>
<gene>
    <name evidence="2" type="ORF">TBIB3V08_LOCUS1242</name>
</gene>
<evidence type="ECO:0000256" key="1">
    <source>
        <dbReference type="SAM" id="SignalP"/>
    </source>
</evidence>
<name>A0A7R9EP96_9NEOP</name>
<proteinExistence type="predicted"/>
<dbReference type="EMBL" id="OD564500">
    <property type="protein sequence ID" value="CAD7438656.1"/>
    <property type="molecule type" value="Genomic_DNA"/>
</dbReference>
<evidence type="ECO:0000313" key="2">
    <source>
        <dbReference type="EMBL" id="CAD7438656.1"/>
    </source>
</evidence>
<feature type="signal peptide" evidence="1">
    <location>
        <begin position="1"/>
        <end position="21"/>
    </location>
</feature>
<dbReference type="AlphaFoldDB" id="A0A7R9EP96"/>
<sequence length="87" mass="9735">MMKSFVLLNLSYSILISPLSGVPRDPSNLKEVVWNHSGNQVRCRRETRDWSGLKPTSLEQLLASWPPAGWAGSVTVDDDEASHHQHP</sequence>
<keyword evidence="1" id="KW-0732">Signal</keyword>
<protein>
    <recommendedName>
        <fullName evidence="3">Secreted protein</fullName>
    </recommendedName>
</protein>